<dbReference type="InterPro" id="IPR007848">
    <property type="entry name" value="Small_mtfrase_dom"/>
</dbReference>
<dbReference type="STRING" id="448386.A0A2V3ISP8"/>
<dbReference type="NCBIfam" id="TIGR03534">
    <property type="entry name" value="RF_mod_PrmC"/>
    <property type="match status" value="1"/>
</dbReference>
<evidence type="ECO:0000256" key="2">
    <source>
        <dbReference type="ARBA" id="ARBA00022603"/>
    </source>
</evidence>
<dbReference type="Pfam" id="PF05175">
    <property type="entry name" value="MTS"/>
    <property type="match status" value="1"/>
</dbReference>
<dbReference type="EC" id="2.1.1.297" evidence="1"/>
<dbReference type="EMBL" id="NBIV01000068">
    <property type="protein sequence ID" value="PXF45148.1"/>
    <property type="molecule type" value="Genomic_DNA"/>
</dbReference>
<keyword evidence="2 8" id="KW-0489">Methyltransferase</keyword>
<evidence type="ECO:0000313" key="8">
    <source>
        <dbReference type="EMBL" id="PXF45148.1"/>
    </source>
</evidence>
<dbReference type="PANTHER" id="PTHR18895">
    <property type="entry name" value="HEMK METHYLTRANSFERASE"/>
    <property type="match status" value="1"/>
</dbReference>
<evidence type="ECO:0000259" key="6">
    <source>
        <dbReference type="Pfam" id="PF05175"/>
    </source>
</evidence>
<protein>
    <recommendedName>
        <fullName evidence="1">peptide chain release factor N(5)-glutamine methyltransferase</fullName>
        <ecNumber evidence="1">2.1.1.297</ecNumber>
    </recommendedName>
</protein>
<evidence type="ECO:0000256" key="1">
    <source>
        <dbReference type="ARBA" id="ARBA00012771"/>
    </source>
</evidence>
<dbReference type="PRINTS" id="PR00507">
    <property type="entry name" value="N12N6MTFRASE"/>
</dbReference>
<dbReference type="OrthoDB" id="269872at2759"/>
<feature type="domain" description="Methyltransferase small" evidence="6">
    <location>
        <begin position="128"/>
        <end position="210"/>
    </location>
</feature>
<dbReference type="Proteomes" id="UP000247409">
    <property type="component" value="Unassembled WGS sequence"/>
</dbReference>
<gene>
    <name evidence="8" type="ORF">BWQ96_05049</name>
</gene>
<dbReference type="PANTHER" id="PTHR18895:SF74">
    <property type="entry name" value="MTRF1L RELEASE FACTOR GLUTAMINE METHYLTRANSFERASE"/>
    <property type="match status" value="1"/>
</dbReference>
<proteinExistence type="predicted"/>
<dbReference type="Gene3D" id="3.40.50.150">
    <property type="entry name" value="Vaccinia Virus protein VP39"/>
    <property type="match status" value="1"/>
</dbReference>
<dbReference type="InterPro" id="IPR019874">
    <property type="entry name" value="RF_methyltr_PrmC"/>
</dbReference>
<dbReference type="SUPFAM" id="SSF53335">
    <property type="entry name" value="S-adenosyl-L-methionine-dependent methyltransferases"/>
    <property type="match status" value="1"/>
</dbReference>
<dbReference type="GO" id="GO:0032259">
    <property type="term" value="P:methylation"/>
    <property type="evidence" value="ECO:0007669"/>
    <property type="project" value="UniProtKB-KW"/>
</dbReference>
<dbReference type="InterPro" id="IPR050320">
    <property type="entry name" value="N5-glutamine_MTase"/>
</dbReference>
<sequence length="298" mass="32879">MLGVGFSSCPWLAVRESETIRSAVSKATHILQNTGIPEPCESAEYLAISSFPRIRTRTEALSSLRKPAGTDLDRFIELCKRRERNRTPIQYLVGDWDFHSITLLVRAPVLIPRPETEELVELVLQGVCEEDANILDVGCGSGAIFLAVLASRPKWTATGVDVAAEAVHLSGDNTELHGFGNRVSILHGTIKDVCADGVFDAIVSNPPYIPARDMEDLDAEVKEHEDVRALCGGEDGLDVVREILEFAPRVVKPGGSIWLEVDSGHPAVLERLSFEEVEYVKTYKDMCGKARFCHLRVR</sequence>
<dbReference type="CDD" id="cd02440">
    <property type="entry name" value="AdoMet_MTases"/>
    <property type="match status" value="1"/>
</dbReference>
<evidence type="ECO:0000256" key="5">
    <source>
        <dbReference type="ARBA" id="ARBA00048391"/>
    </source>
</evidence>
<evidence type="ECO:0000259" key="7">
    <source>
        <dbReference type="Pfam" id="PF17827"/>
    </source>
</evidence>
<keyword evidence="9" id="KW-1185">Reference proteome</keyword>
<dbReference type="AlphaFoldDB" id="A0A2V3ISP8"/>
<dbReference type="Pfam" id="PF17827">
    <property type="entry name" value="PrmC_N"/>
    <property type="match status" value="1"/>
</dbReference>
<comment type="catalytic activity">
    <reaction evidence="5">
        <text>L-glutaminyl-[peptide chain release factor] + S-adenosyl-L-methionine = N(5)-methyl-L-glutaminyl-[peptide chain release factor] + S-adenosyl-L-homocysteine + H(+)</text>
        <dbReference type="Rhea" id="RHEA:42896"/>
        <dbReference type="Rhea" id="RHEA-COMP:10271"/>
        <dbReference type="Rhea" id="RHEA-COMP:10272"/>
        <dbReference type="ChEBI" id="CHEBI:15378"/>
        <dbReference type="ChEBI" id="CHEBI:30011"/>
        <dbReference type="ChEBI" id="CHEBI:57856"/>
        <dbReference type="ChEBI" id="CHEBI:59789"/>
        <dbReference type="ChEBI" id="CHEBI:61891"/>
        <dbReference type="EC" id="2.1.1.297"/>
    </reaction>
</comment>
<dbReference type="InterPro" id="IPR002052">
    <property type="entry name" value="DNA_methylase_N6_adenine_CS"/>
</dbReference>
<reference evidence="8 9" key="1">
    <citation type="journal article" date="2018" name="Mol. Biol. Evol.">
        <title>Analysis of the draft genome of the red seaweed Gracilariopsis chorda provides insights into genome size evolution in Rhodophyta.</title>
        <authorList>
            <person name="Lee J."/>
            <person name="Yang E.C."/>
            <person name="Graf L."/>
            <person name="Yang J.H."/>
            <person name="Qiu H."/>
            <person name="Zel Zion U."/>
            <person name="Chan C.X."/>
            <person name="Stephens T.G."/>
            <person name="Weber A.P.M."/>
            <person name="Boo G.H."/>
            <person name="Boo S.M."/>
            <person name="Kim K.M."/>
            <person name="Shin Y."/>
            <person name="Jung M."/>
            <person name="Lee S.J."/>
            <person name="Yim H.S."/>
            <person name="Lee J.H."/>
            <person name="Bhattacharya D."/>
            <person name="Yoon H.S."/>
        </authorList>
    </citation>
    <scope>NUCLEOTIDE SEQUENCE [LARGE SCALE GENOMIC DNA]</scope>
    <source>
        <strain evidence="8 9">SKKU-2015</strain>
        <tissue evidence="8">Whole body</tissue>
    </source>
</reference>
<dbReference type="InterPro" id="IPR040758">
    <property type="entry name" value="PrmC_N"/>
</dbReference>
<dbReference type="InterPro" id="IPR029063">
    <property type="entry name" value="SAM-dependent_MTases_sf"/>
</dbReference>
<accession>A0A2V3ISP8</accession>
<dbReference type="InterPro" id="IPR004556">
    <property type="entry name" value="HemK-like"/>
</dbReference>
<dbReference type="NCBIfam" id="TIGR00536">
    <property type="entry name" value="hemK_fam"/>
    <property type="match status" value="1"/>
</dbReference>
<dbReference type="GO" id="GO:0005739">
    <property type="term" value="C:mitochondrion"/>
    <property type="evidence" value="ECO:0007669"/>
    <property type="project" value="TreeGrafter"/>
</dbReference>
<dbReference type="GO" id="GO:0102559">
    <property type="term" value="F:peptide chain release factor N(5)-glutamine methyltransferase activity"/>
    <property type="evidence" value="ECO:0007669"/>
    <property type="project" value="UniProtKB-EC"/>
</dbReference>
<keyword evidence="4" id="KW-0949">S-adenosyl-L-methionine</keyword>
<name>A0A2V3ISP8_9FLOR</name>
<evidence type="ECO:0000256" key="3">
    <source>
        <dbReference type="ARBA" id="ARBA00022679"/>
    </source>
</evidence>
<organism evidence="8 9">
    <name type="scientific">Gracilariopsis chorda</name>
    <dbReference type="NCBI Taxonomy" id="448386"/>
    <lineage>
        <taxon>Eukaryota</taxon>
        <taxon>Rhodophyta</taxon>
        <taxon>Florideophyceae</taxon>
        <taxon>Rhodymeniophycidae</taxon>
        <taxon>Gracilariales</taxon>
        <taxon>Gracilariaceae</taxon>
        <taxon>Gracilariopsis</taxon>
    </lineage>
</organism>
<comment type="caution">
    <text evidence="8">The sequence shown here is derived from an EMBL/GenBank/DDBJ whole genome shotgun (WGS) entry which is preliminary data.</text>
</comment>
<keyword evidence="3 8" id="KW-0808">Transferase</keyword>
<dbReference type="Gene3D" id="1.10.8.10">
    <property type="entry name" value="DNA helicase RuvA subunit, C-terminal domain"/>
    <property type="match status" value="1"/>
</dbReference>
<feature type="domain" description="Release factor glutamine methyltransferase N-terminal" evidence="7">
    <location>
        <begin position="23"/>
        <end position="94"/>
    </location>
</feature>
<evidence type="ECO:0000256" key="4">
    <source>
        <dbReference type="ARBA" id="ARBA00022691"/>
    </source>
</evidence>
<dbReference type="PROSITE" id="PS00092">
    <property type="entry name" value="N6_MTASE"/>
    <property type="match status" value="1"/>
</dbReference>
<evidence type="ECO:0000313" key="9">
    <source>
        <dbReference type="Proteomes" id="UP000247409"/>
    </source>
</evidence>
<dbReference type="GO" id="GO:0003676">
    <property type="term" value="F:nucleic acid binding"/>
    <property type="evidence" value="ECO:0007669"/>
    <property type="project" value="InterPro"/>
</dbReference>